<feature type="region of interest" description="Disordered" evidence="1">
    <location>
        <begin position="194"/>
        <end position="325"/>
    </location>
</feature>
<comment type="caution">
    <text evidence="2">The sequence shown here is derived from an EMBL/GenBank/DDBJ whole genome shotgun (WGS) entry which is preliminary data.</text>
</comment>
<feature type="region of interest" description="Disordered" evidence="1">
    <location>
        <begin position="1"/>
        <end position="41"/>
    </location>
</feature>
<name>A0A4Q7ZK60_9ACTN</name>
<accession>A0A4Q7ZK60</accession>
<sequence>MAPSPVPPPTGPANHRPTGPALRPSATSSPGSPVPPSEIYPTPRLLLSVTAGASRRAPLPRLMAWANASRTTACRFAPAVLRPPTRRMGSRRRRSTARRRSTGPGRSPFHPPTVQGRRTARRCSTVHGRSIRPPVLPAAPVPAAPHLAARHSATPHLAARHSAIPHLMPRRSATPHLVARHSAAPHLVAQRSAAPHLVAPRREARRSGGRTTGTLARVGRASLSASLARRSVRTVHPPRPDRREPLRATAVRWSPRHAAASRSHGIPATSPRRRPAPRDRCRPAPRYRSPVEWRRARKGRHRRHLRRRACTDARRRPPRKRTWRR</sequence>
<feature type="compositionally biased region" description="Basic residues" evidence="1">
    <location>
        <begin position="316"/>
        <end position="325"/>
    </location>
</feature>
<keyword evidence="3" id="KW-1185">Reference proteome</keyword>
<reference evidence="2 3" key="1">
    <citation type="submission" date="2019-02" db="EMBL/GenBank/DDBJ databases">
        <title>Sequencing the genomes of 1000 actinobacteria strains.</title>
        <authorList>
            <person name="Klenk H.-P."/>
        </authorList>
    </citation>
    <scope>NUCLEOTIDE SEQUENCE [LARGE SCALE GENOMIC DNA]</scope>
    <source>
        <strain evidence="2 3">DSM 45162</strain>
    </source>
</reference>
<dbReference type="Proteomes" id="UP000292564">
    <property type="component" value="Unassembled WGS sequence"/>
</dbReference>
<feature type="compositionally biased region" description="Basic residues" evidence="1">
    <location>
        <begin position="295"/>
        <end position="308"/>
    </location>
</feature>
<protein>
    <submittedName>
        <fullName evidence="2">Uncharacterized protein</fullName>
    </submittedName>
</protein>
<feature type="compositionally biased region" description="Pro residues" evidence="1">
    <location>
        <begin position="1"/>
        <end position="11"/>
    </location>
</feature>
<feature type="region of interest" description="Disordered" evidence="1">
    <location>
        <begin position="81"/>
        <end position="120"/>
    </location>
</feature>
<evidence type="ECO:0000313" key="2">
    <source>
        <dbReference type="EMBL" id="RZU50914.1"/>
    </source>
</evidence>
<organism evidence="2 3">
    <name type="scientific">Krasilnikovia cinnamomea</name>
    <dbReference type="NCBI Taxonomy" id="349313"/>
    <lineage>
        <taxon>Bacteria</taxon>
        <taxon>Bacillati</taxon>
        <taxon>Actinomycetota</taxon>
        <taxon>Actinomycetes</taxon>
        <taxon>Micromonosporales</taxon>
        <taxon>Micromonosporaceae</taxon>
        <taxon>Krasilnikovia</taxon>
    </lineage>
</organism>
<evidence type="ECO:0000313" key="3">
    <source>
        <dbReference type="Proteomes" id="UP000292564"/>
    </source>
</evidence>
<evidence type="ECO:0000256" key="1">
    <source>
        <dbReference type="SAM" id="MobiDB-lite"/>
    </source>
</evidence>
<feature type="compositionally biased region" description="Low complexity" evidence="1">
    <location>
        <begin position="215"/>
        <end position="229"/>
    </location>
</feature>
<proteinExistence type="predicted"/>
<gene>
    <name evidence="2" type="ORF">EV385_2706</name>
</gene>
<dbReference type="AlphaFoldDB" id="A0A4Q7ZK60"/>
<dbReference type="EMBL" id="SHKY01000001">
    <property type="protein sequence ID" value="RZU50914.1"/>
    <property type="molecule type" value="Genomic_DNA"/>
</dbReference>
<feature type="compositionally biased region" description="Basic residues" evidence="1">
    <location>
        <begin position="84"/>
        <end position="101"/>
    </location>
</feature>